<dbReference type="Pfam" id="PF19040">
    <property type="entry name" value="SGNH"/>
    <property type="match status" value="1"/>
</dbReference>
<sequence length="661" mass="71289">MGQRTVREFRPDIQGLRAIAVLLVVLYHAHLPFLDGGFVGVDVFFVISGYLITKHILQGLTSSKFRFAEFYSRRVRRILPASLAVLCLSLAAAWLVAPPLEFARIARDAAWTALYIPNMLFAREGTNYLSASEPSLFQHYWSLGIEEQFYLLWPLLIWGIFLVARRNVRVLTWSLAIVAAASFIGSVLLTPVNQPWAFFLLPTRAWELAVGGLVALLPAMSHRSFTPGRRNAFGALGLAVLFGSAFAFDGSLPYPSFWAAVPVLATAVVIALGPYDGVLARLLGNRYAAWVGKISYSVYLVHWPLLVLPQIALSWMVPLPLWLSLLLGALSLPLGWLSYRFIEMPFRFPRSQRRRAVWGPLATAALVAVLVAGVSVMGMRSVASAELNAGEPAPAFTLSTDPVAPALIGSNLSVRLQDHQTQAAIPSGSGCNLPVLSSPIPPACTYGSSDGAPTVALVGDSHAAQWAPAFEAIAATGQITLTAHTKSGCPLHVRGGGSAESVDCAEWKENVLDVLAADPPDFVVIGSSLTSWDQSPEEYELAMRKLLTALPQSSTPVLIQDTPRFPGAPMSCLSQHLTSPAACSLPEGDAFDSAFIRVEDRLSEQFGAYQLDLTSYICADTCPVVQGNVLVFKDAHHLSKTFTSALAPAIATEVAGWTPRA</sequence>
<dbReference type="InterPro" id="IPR002656">
    <property type="entry name" value="Acyl_transf_3_dom"/>
</dbReference>
<accession>A0A4Q7TQ96</accession>
<comment type="caution">
    <text evidence="4">The sequence shown here is derived from an EMBL/GenBank/DDBJ whole genome shotgun (WGS) entry which is preliminary data.</text>
</comment>
<feature type="transmembrane region" description="Helical" evidence="1">
    <location>
        <begin position="287"/>
        <end position="307"/>
    </location>
</feature>
<feature type="transmembrane region" description="Helical" evidence="1">
    <location>
        <begin position="196"/>
        <end position="219"/>
    </location>
</feature>
<dbReference type="Pfam" id="PF01757">
    <property type="entry name" value="Acyl_transf_3"/>
    <property type="match status" value="1"/>
</dbReference>
<evidence type="ECO:0000256" key="1">
    <source>
        <dbReference type="SAM" id="Phobius"/>
    </source>
</evidence>
<dbReference type="GO" id="GO:0009103">
    <property type="term" value="P:lipopolysaccharide biosynthetic process"/>
    <property type="evidence" value="ECO:0007669"/>
    <property type="project" value="TreeGrafter"/>
</dbReference>
<evidence type="ECO:0000313" key="5">
    <source>
        <dbReference type="Proteomes" id="UP000291832"/>
    </source>
</evidence>
<dbReference type="InterPro" id="IPR050879">
    <property type="entry name" value="Acyltransferase_3"/>
</dbReference>
<keyword evidence="1" id="KW-0472">Membrane</keyword>
<keyword evidence="1" id="KW-1133">Transmembrane helix</keyword>
<feature type="transmembrane region" description="Helical" evidence="1">
    <location>
        <begin position="78"/>
        <end position="97"/>
    </location>
</feature>
<feature type="transmembrane region" description="Helical" evidence="1">
    <location>
        <begin position="171"/>
        <end position="190"/>
    </location>
</feature>
<dbReference type="GO" id="GO:0016747">
    <property type="term" value="F:acyltransferase activity, transferring groups other than amino-acyl groups"/>
    <property type="evidence" value="ECO:0007669"/>
    <property type="project" value="InterPro"/>
</dbReference>
<feature type="transmembrane region" description="Helical" evidence="1">
    <location>
        <begin position="254"/>
        <end position="275"/>
    </location>
</feature>
<dbReference type="RefSeq" id="WP_157993050.1">
    <property type="nucleotide sequence ID" value="NZ_QYAG01000002.1"/>
</dbReference>
<dbReference type="PANTHER" id="PTHR23028">
    <property type="entry name" value="ACETYLTRANSFERASE"/>
    <property type="match status" value="1"/>
</dbReference>
<organism evidence="4 5">
    <name type="scientific">Leucobacter luti</name>
    <dbReference type="NCBI Taxonomy" id="340320"/>
    <lineage>
        <taxon>Bacteria</taxon>
        <taxon>Bacillati</taxon>
        <taxon>Actinomycetota</taxon>
        <taxon>Actinomycetes</taxon>
        <taxon>Micrococcales</taxon>
        <taxon>Microbacteriaceae</taxon>
        <taxon>Leucobacter</taxon>
    </lineage>
</organism>
<evidence type="ECO:0000313" key="4">
    <source>
        <dbReference type="EMBL" id="RZT62935.1"/>
    </source>
</evidence>
<dbReference type="InterPro" id="IPR043968">
    <property type="entry name" value="SGNH"/>
</dbReference>
<feature type="transmembrane region" description="Helical" evidence="1">
    <location>
        <begin position="357"/>
        <end position="379"/>
    </location>
</feature>
<dbReference type="SUPFAM" id="SSF52266">
    <property type="entry name" value="SGNH hydrolase"/>
    <property type="match status" value="1"/>
</dbReference>
<feature type="transmembrane region" description="Helical" evidence="1">
    <location>
        <begin position="36"/>
        <end position="57"/>
    </location>
</feature>
<proteinExistence type="predicted"/>
<feature type="transmembrane region" description="Helical" evidence="1">
    <location>
        <begin position="319"/>
        <end position="337"/>
    </location>
</feature>
<feature type="domain" description="Acyltransferase 3" evidence="2">
    <location>
        <begin position="12"/>
        <end position="339"/>
    </location>
</feature>
<dbReference type="OrthoDB" id="3404679at2"/>
<dbReference type="EMBL" id="SHKI01000006">
    <property type="protein sequence ID" value="RZT62935.1"/>
    <property type="molecule type" value="Genomic_DNA"/>
</dbReference>
<feature type="transmembrane region" description="Helical" evidence="1">
    <location>
        <begin position="12"/>
        <end position="30"/>
    </location>
</feature>
<feature type="domain" description="SGNH" evidence="3">
    <location>
        <begin position="442"/>
        <end position="651"/>
    </location>
</feature>
<keyword evidence="5" id="KW-1185">Reference proteome</keyword>
<dbReference type="PANTHER" id="PTHR23028:SF53">
    <property type="entry name" value="ACYL_TRANSF_3 DOMAIN-CONTAINING PROTEIN"/>
    <property type="match status" value="1"/>
</dbReference>
<evidence type="ECO:0000259" key="2">
    <source>
        <dbReference type="Pfam" id="PF01757"/>
    </source>
</evidence>
<dbReference type="AlphaFoldDB" id="A0A4Q7TQ96"/>
<dbReference type="Proteomes" id="UP000291832">
    <property type="component" value="Unassembled WGS sequence"/>
</dbReference>
<protein>
    <submittedName>
        <fullName evidence="4">Peptidoglycan/LPS O-acetylase OafA/YrhL</fullName>
    </submittedName>
</protein>
<keyword evidence="1" id="KW-0812">Transmembrane</keyword>
<reference evidence="4 5" key="1">
    <citation type="journal article" date="2015" name="Stand. Genomic Sci.">
        <title>Genomic Encyclopedia of Bacterial and Archaeal Type Strains, Phase III: the genomes of soil and plant-associated and newly described type strains.</title>
        <authorList>
            <person name="Whitman W.B."/>
            <person name="Woyke T."/>
            <person name="Klenk H.P."/>
            <person name="Zhou Y."/>
            <person name="Lilburn T.G."/>
            <person name="Beck B.J."/>
            <person name="De Vos P."/>
            <person name="Vandamme P."/>
            <person name="Eisen J.A."/>
            <person name="Garrity G."/>
            <person name="Hugenholtz P."/>
            <person name="Kyrpides N.C."/>
        </authorList>
    </citation>
    <scope>NUCLEOTIDE SEQUENCE [LARGE SCALE GENOMIC DNA]</scope>
    <source>
        <strain evidence="4 5">RF6</strain>
    </source>
</reference>
<gene>
    <name evidence="4" type="ORF">EV139_2644</name>
</gene>
<feature type="transmembrane region" description="Helical" evidence="1">
    <location>
        <begin position="231"/>
        <end position="248"/>
    </location>
</feature>
<name>A0A4Q7TQ96_9MICO</name>
<feature type="transmembrane region" description="Helical" evidence="1">
    <location>
        <begin position="148"/>
        <end position="164"/>
    </location>
</feature>
<evidence type="ECO:0000259" key="3">
    <source>
        <dbReference type="Pfam" id="PF19040"/>
    </source>
</evidence>
<dbReference type="GO" id="GO:0016020">
    <property type="term" value="C:membrane"/>
    <property type="evidence" value="ECO:0007669"/>
    <property type="project" value="TreeGrafter"/>
</dbReference>